<dbReference type="CDD" id="cd00093">
    <property type="entry name" value="HTH_XRE"/>
    <property type="match status" value="1"/>
</dbReference>
<sequence length="111" mass="12809">MDISIRLKNIRENKNLSQEYVGNALGIGQSGYNKIENQKREVTVKELMKLAEIFDISIDSILKDNPYDFKLEDNSAEYRTRKDKGYEISITIKITDPAKEGEILELIKNLK</sequence>
<keyword evidence="4" id="KW-1185">Reference proteome</keyword>
<gene>
    <name evidence="3" type="ORF">ACFSAH_19200</name>
</gene>
<feature type="domain" description="HTH cro/C1-type" evidence="2">
    <location>
        <begin position="7"/>
        <end position="61"/>
    </location>
</feature>
<dbReference type="SUPFAM" id="SSF47413">
    <property type="entry name" value="lambda repressor-like DNA-binding domains"/>
    <property type="match status" value="1"/>
</dbReference>
<evidence type="ECO:0000259" key="2">
    <source>
        <dbReference type="PROSITE" id="PS50943"/>
    </source>
</evidence>
<dbReference type="Proteomes" id="UP001597118">
    <property type="component" value="Unassembled WGS sequence"/>
</dbReference>
<dbReference type="SMART" id="SM00530">
    <property type="entry name" value="HTH_XRE"/>
    <property type="match status" value="1"/>
</dbReference>
<reference evidence="4" key="1">
    <citation type="journal article" date="2019" name="Int. J. Syst. Evol. Microbiol.">
        <title>The Global Catalogue of Microorganisms (GCM) 10K type strain sequencing project: providing services to taxonomists for standard genome sequencing and annotation.</title>
        <authorList>
            <consortium name="The Broad Institute Genomics Platform"/>
            <consortium name="The Broad Institute Genome Sequencing Center for Infectious Disease"/>
            <person name="Wu L."/>
            <person name="Ma J."/>
        </authorList>
    </citation>
    <scope>NUCLEOTIDE SEQUENCE [LARGE SCALE GENOMIC DNA]</scope>
    <source>
        <strain evidence="4">CCUG 53762</strain>
    </source>
</reference>
<protein>
    <submittedName>
        <fullName evidence="3">Helix-turn-helix domain-containing protein</fullName>
    </submittedName>
</protein>
<dbReference type="EMBL" id="JBHUDG010000051">
    <property type="protein sequence ID" value="MFD1632007.1"/>
    <property type="molecule type" value="Genomic_DNA"/>
</dbReference>
<keyword evidence="1" id="KW-0238">DNA-binding</keyword>
<evidence type="ECO:0000313" key="4">
    <source>
        <dbReference type="Proteomes" id="UP001597118"/>
    </source>
</evidence>
<dbReference type="InterPro" id="IPR001387">
    <property type="entry name" value="Cro/C1-type_HTH"/>
</dbReference>
<dbReference type="PANTHER" id="PTHR46558">
    <property type="entry name" value="TRACRIPTIONAL REGULATORY PROTEIN-RELATED-RELATED"/>
    <property type="match status" value="1"/>
</dbReference>
<comment type="caution">
    <text evidence="3">The sequence shown here is derived from an EMBL/GenBank/DDBJ whole genome shotgun (WGS) entry which is preliminary data.</text>
</comment>
<dbReference type="Pfam" id="PF01381">
    <property type="entry name" value="HTH_3"/>
    <property type="match status" value="1"/>
</dbReference>
<evidence type="ECO:0000256" key="1">
    <source>
        <dbReference type="ARBA" id="ARBA00023125"/>
    </source>
</evidence>
<name>A0ABW4II20_9SPHI</name>
<proteinExistence type="predicted"/>
<dbReference type="RefSeq" id="WP_379664329.1">
    <property type="nucleotide sequence ID" value="NZ_JBHUDG010000051.1"/>
</dbReference>
<evidence type="ECO:0000313" key="3">
    <source>
        <dbReference type="EMBL" id="MFD1632007.1"/>
    </source>
</evidence>
<dbReference type="PROSITE" id="PS50943">
    <property type="entry name" value="HTH_CROC1"/>
    <property type="match status" value="1"/>
</dbReference>
<dbReference type="InterPro" id="IPR010982">
    <property type="entry name" value="Lambda_DNA-bd_dom_sf"/>
</dbReference>
<accession>A0ABW4II20</accession>
<dbReference type="Gene3D" id="1.10.260.40">
    <property type="entry name" value="lambda repressor-like DNA-binding domains"/>
    <property type="match status" value="1"/>
</dbReference>
<organism evidence="3 4">
    <name type="scientific">Pseudopedobacter beijingensis</name>
    <dbReference type="NCBI Taxonomy" id="1207056"/>
    <lineage>
        <taxon>Bacteria</taxon>
        <taxon>Pseudomonadati</taxon>
        <taxon>Bacteroidota</taxon>
        <taxon>Sphingobacteriia</taxon>
        <taxon>Sphingobacteriales</taxon>
        <taxon>Sphingobacteriaceae</taxon>
        <taxon>Pseudopedobacter</taxon>
    </lineage>
</organism>
<dbReference type="PANTHER" id="PTHR46558:SF14">
    <property type="entry name" value="HTH-TYPE TRANSCRIPTIONAL REGULATOR ANSR"/>
    <property type="match status" value="1"/>
</dbReference>